<dbReference type="PANTHER" id="PTHR11439:SF463">
    <property type="entry name" value="REVERSE TRANSCRIPTASE TY1_COPIA-TYPE DOMAIN-CONTAINING PROTEIN"/>
    <property type="match status" value="1"/>
</dbReference>
<reference evidence="3 4" key="1">
    <citation type="journal article" date="2018" name="PLoS Genet.">
        <title>Population sequencing reveals clonal diversity and ancestral inbreeding in the grapevine cultivar Chardonnay.</title>
        <authorList>
            <person name="Roach M.J."/>
            <person name="Johnson D.L."/>
            <person name="Bohlmann J."/>
            <person name="van Vuuren H.J."/>
            <person name="Jones S.J."/>
            <person name="Pretorius I.S."/>
            <person name="Schmidt S.A."/>
            <person name="Borneman A.R."/>
        </authorList>
    </citation>
    <scope>NUCLEOTIDE SEQUENCE [LARGE SCALE GENOMIC DNA]</scope>
    <source>
        <strain evidence="4">cv. Chardonnay</strain>
        <tissue evidence="3">Leaf</tissue>
    </source>
</reference>
<dbReference type="SUPFAM" id="SSF56672">
    <property type="entry name" value="DNA/RNA polymerases"/>
    <property type="match status" value="1"/>
</dbReference>
<dbReference type="EMBL" id="QGNW01001641">
    <property type="protein sequence ID" value="RVW34468.1"/>
    <property type="molecule type" value="Genomic_DNA"/>
</dbReference>
<dbReference type="PANTHER" id="PTHR11439">
    <property type="entry name" value="GAG-POL-RELATED RETROTRANSPOSON"/>
    <property type="match status" value="1"/>
</dbReference>
<dbReference type="InterPro" id="IPR043502">
    <property type="entry name" value="DNA/RNA_pol_sf"/>
</dbReference>
<evidence type="ECO:0000259" key="2">
    <source>
        <dbReference type="Pfam" id="PF07727"/>
    </source>
</evidence>
<evidence type="ECO:0000313" key="3">
    <source>
        <dbReference type="EMBL" id="RVW34468.1"/>
    </source>
</evidence>
<evidence type="ECO:0000256" key="1">
    <source>
        <dbReference type="SAM" id="MobiDB-lite"/>
    </source>
</evidence>
<organism evidence="3 4">
    <name type="scientific">Vitis vinifera</name>
    <name type="common">Grape</name>
    <dbReference type="NCBI Taxonomy" id="29760"/>
    <lineage>
        <taxon>Eukaryota</taxon>
        <taxon>Viridiplantae</taxon>
        <taxon>Streptophyta</taxon>
        <taxon>Embryophyta</taxon>
        <taxon>Tracheophyta</taxon>
        <taxon>Spermatophyta</taxon>
        <taxon>Magnoliopsida</taxon>
        <taxon>eudicotyledons</taxon>
        <taxon>Gunneridae</taxon>
        <taxon>Pentapetalae</taxon>
        <taxon>rosids</taxon>
        <taxon>Vitales</taxon>
        <taxon>Vitaceae</taxon>
        <taxon>Viteae</taxon>
        <taxon>Vitis</taxon>
    </lineage>
</organism>
<gene>
    <name evidence="3" type="primary">RE2_472</name>
    <name evidence="3" type="ORF">CK203_081412</name>
</gene>
<dbReference type="AlphaFoldDB" id="A0A438DGA6"/>
<dbReference type="Proteomes" id="UP000288805">
    <property type="component" value="Unassembled WGS sequence"/>
</dbReference>
<protein>
    <submittedName>
        <fullName evidence="3">Retrovirus-related Pol polyprotein from transposon RE2</fullName>
    </submittedName>
</protein>
<name>A0A438DGA6_VITVI</name>
<dbReference type="Pfam" id="PF07727">
    <property type="entry name" value="RVT_2"/>
    <property type="match status" value="1"/>
</dbReference>
<feature type="domain" description="Reverse transcriptase Ty1/copia-type" evidence="2">
    <location>
        <begin position="93"/>
        <end position="180"/>
    </location>
</feature>
<proteinExistence type="predicted"/>
<dbReference type="InterPro" id="IPR013103">
    <property type="entry name" value="RVT_2"/>
</dbReference>
<comment type="caution">
    <text evidence="3">The sequence shown here is derived from an EMBL/GenBank/DDBJ whole genome shotgun (WGS) entry which is preliminary data.</text>
</comment>
<accession>A0A438DGA6</accession>
<sequence length="298" mass="34386">MKEDSQKIKKEKNEGREPENEEEKNKEREPEEKIEKEEWIAYFRRSGRNPSPSVEGKKLVGCKWAFKVKFKADGNIERHKARLVAKAYTQTFAKRDWALQQLDVKNAFLHSDLEEEVFMELSSSFEDQLGRGKVCRLKKSLHGLKQSPRAWFEKFTQLVKSMEYTQGLRKLAIVVGYCGSSVKKGIVLSPRKYVLSPLKEIGMLGCKPIDTPIDVNIKMSTHLGGKEVDSQRLVGKLIYLSHTRPNIAFSISLVSHFMHNLKEDHLQAVFRILRYLKGSLGRGLLFSKRDEFRCGSFY</sequence>
<feature type="region of interest" description="Disordered" evidence="1">
    <location>
        <begin position="1"/>
        <end position="33"/>
    </location>
</feature>
<evidence type="ECO:0000313" key="4">
    <source>
        <dbReference type="Proteomes" id="UP000288805"/>
    </source>
</evidence>